<dbReference type="InterPro" id="IPR000210">
    <property type="entry name" value="BTB/POZ_dom"/>
</dbReference>
<dbReference type="HOGENOM" id="CLU_2305426_0_0_1"/>
<evidence type="ECO:0000313" key="2">
    <source>
        <dbReference type="EMBL" id="EAW14902.1"/>
    </source>
</evidence>
<dbReference type="SUPFAM" id="SSF54695">
    <property type="entry name" value="POZ domain"/>
    <property type="match status" value="1"/>
</dbReference>
<dbReference type="AlphaFoldDB" id="A1C5D4"/>
<dbReference type="Proteomes" id="UP000006701">
    <property type="component" value="Unassembled WGS sequence"/>
</dbReference>
<dbReference type="GeneID" id="4708472"/>
<feature type="domain" description="BTB" evidence="1">
    <location>
        <begin position="51"/>
        <end position="100"/>
    </location>
</feature>
<gene>
    <name evidence="2" type="ORF">ACLA_003140</name>
</gene>
<sequence length="100" mass="10883">MSVTPPDTDDPVDVGDESQTECEFNGDLRHIYGVKSSIASYAFLVGNPKYSDFEILAGDKVFPAHKAIVCSQSEFFAKVFDSHFSVGSSTLLLDVDMANI</sequence>
<dbReference type="EMBL" id="DS027004">
    <property type="protein sequence ID" value="EAW14902.1"/>
    <property type="molecule type" value="Genomic_DNA"/>
</dbReference>
<dbReference type="CDD" id="cd18186">
    <property type="entry name" value="BTB_POZ_ZBTB_KLHL-like"/>
    <property type="match status" value="1"/>
</dbReference>
<dbReference type="KEGG" id="act:ACLA_003140"/>
<organism evidence="2 3">
    <name type="scientific">Aspergillus clavatus (strain ATCC 1007 / CBS 513.65 / DSM 816 / NCTC 3887 / NRRL 1 / QM 1276 / 107)</name>
    <dbReference type="NCBI Taxonomy" id="344612"/>
    <lineage>
        <taxon>Eukaryota</taxon>
        <taxon>Fungi</taxon>
        <taxon>Dikarya</taxon>
        <taxon>Ascomycota</taxon>
        <taxon>Pezizomycotina</taxon>
        <taxon>Eurotiomycetes</taxon>
        <taxon>Eurotiomycetidae</taxon>
        <taxon>Eurotiales</taxon>
        <taxon>Aspergillaceae</taxon>
        <taxon>Aspergillus</taxon>
        <taxon>Aspergillus subgen. Fumigati</taxon>
    </lineage>
</organism>
<proteinExistence type="predicted"/>
<dbReference type="PROSITE" id="PS50097">
    <property type="entry name" value="BTB"/>
    <property type="match status" value="1"/>
</dbReference>
<evidence type="ECO:0000259" key="1">
    <source>
        <dbReference type="PROSITE" id="PS50097"/>
    </source>
</evidence>
<dbReference type="InterPro" id="IPR011333">
    <property type="entry name" value="SKP1/BTB/POZ_sf"/>
</dbReference>
<dbReference type="RefSeq" id="XP_001276328.1">
    <property type="nucleotide sequence ID" value="XM_001276327.1"/>
</dbReference>
<dbReference type="Pfam" id="PF00651">
    <property type="entry name" value="BTB"/>
    <property type="match status" value="1"/>
</dbReference>
<name>A1C5D4_ASPCL</name>
<dbReference type="Gene3D" id="3.30.710.10">
    <property type="entry name" value="Potassium Channel Kv1.1, Chain A"/>
    <property type="match status" value="1"/>
</dbReference>
<dbReference type="OrthoDB" id="6359816at2759"/>
<reference evidence="2 3" key="1">
    <citation type="journal article" date="2008" name="PLoS Genet.">
        <title>Genomic islands in the pathogenic filamentous fungus Aspergillus fumigatus.</title>
        <authorList>
            <person name="Fedorova N.D."/>
            <person name="Khaldi N."/>
            <person name="Joardar V.S."/>
            <person name="Maiti R."/>
            <person name="Amedeo P."/>
            <person name="Anderson M.J."/>
            <person name="Crabtree J."/>
            <person name="Silva J.C."/>
            <person name="Badger J.H."/>
            <person name="Albarraq A."/>
            <person name="Angiuoli S."/>
            <person name="Bussey H."/>
            <person name="Bowyer P."/>
            <person name="Cotty P.J."/>
            <person name="Dyer P.S."/>
            <person name="Egan A."/>
            <person name="Galens K."/>
            <person name="Fraser-Liggett C.M."/>
            <person name="Haas B.J."/>
            <person name="Inman J.M."/>
            <person name="Kent R."/>
            <person name="Lemieux S."/>
            <person name="Malavazi I."/>
            <person name="Orvis J."/>
            <person name="Roemer T."/>
            <person name="Ronning C.M."/>
            <person name="Sundaram J.P."/>
            <person name="Sutton G."/>
            <person name="Turner G."/>
            <person name="Venter J.C."/>
            <person name="White O.R."/>
            <person name="Whitty B.R."/>
            <person name="Youngman P."/>
            <person name="Wolfe K.H."/>
            <person name="Goldman G.H."/>
            <person name="Wortman J.R."/>
            <person name="Jiang B."/>
            <person name="Denning D.W."/>
            <person name="Nierman W.C."/>
        </authorList>
    </citation>
    <scope>NUCLEOTIDE SEQUENCE [LARGE SCALE GENOMIC DNA]</scope>
    <source>
        <strain evidence="3">ATCC 1007 / CBS 513.65 / DSM 816 / NCTC 3887 / NRRL 1</strain>
    </source>
</reference>
<protein>
    <recommendedName>
        <fullName evidence="1">BTB domain-containing protein</fullName>
    </recommendedName>
</protein>
<accession>A1C5D4</accession>
<keyword evidence="3" id="KW-1185">Reference proteome</keyword>
<evidence type="ECO:0000313" key="3">
    <source>
        <dbReference type="Proteomes" id="UP000006701"/>
    </source>
</evidence>
<dbReference type="VEuPathDB" id="FungiDB:ACLA_003140"/>